<dbReference type="EMBL" id="JAEPRC010000322">
    <property type="protein sequence ID" value="KAG2200253.1"/>
    <property type="molecule type" value="Genomic_DNA"/>
</dbReference>
<evidence type="ECO:0000256" key="1">
    <source>
        <dbReference type="ARBA" id="ARBA00022499"/>
    </source>
</evidence>
<evidence type="ECO:0000313" key="16">
    <source>
        <dbReference type="Proteomes" id="UP000650833"/>
    </source>
</evidence>
<keyword evidence="7" id="KW-0832">Ubl conjugation</keyword>
<keyword evidence="6" id="KW-0862">Zinc</keyword>
<comment type="subunit">
    <text evidence="10">Interacts with FBL, SNU13, NOP58, NUFIP1, RUVBL1, RUVBL2 and TAF9. Interacts (via HIT-type zinc finger) with the RUVBL1/RUVBL2 complex in the presence of ADP.</text>
</comment>
<evidence type="ECO:0000256" key="12">
    <source>
        <dbReference type="ARBA" id="ARBA00077531"/>
    </source>
</evidence>
<dbReference type="InterPro" id="IPR057721">
    <property type="entry name" value="BCD1_alpha/beta"/>
</dbReference>
<feature type="domain" description="HIT-type" evidence="14">
    <location>
        <begin position="47"/>
        <end position="81"/>
    </location>
</feature>
<evidence type="ECO:0000256" key="3">
    <source>
        <dbReference type="ARBA" id="ARBA00022553"/>
    </source>
</evidence>
<dbReference type="InterPro" id="IPR007529">
    <property type="entry name" value="Znf_HIT"/>
</dbReference>
<evidence type="ECO:0000313" key="15">
    <source>
        <dbReference type="EMBL" id="KAG2200253.1"/>
    </source>
</evidence>
<dbReference type="GO" id="GO:0070761">
    <property type="term" value="C:pre-snoRNP complex"/>
    <property type="evidence" value="ECO:0007669"/>
    <property type="project" value="TreeGrafter"/>
</dbReference>
<gene>
    <name evidence="15" type="ORF">INT46_009230</name>
</gene>
<dbReference type="SUPFAM" id="SSF144232">
    <property type="entry name" value="HIT/MYND zinc finger-like"/>
    <property type="match status" value="1"/>
</dbReference>
<dbReference type="PROSITE" id="PS51083">
    <property type="entry name" value="ZF_HIT"/>
    <property type="match status" value="1"/>
</dbReference>
<keyword evidence="1" id="KW-1017">Isopeptide bond</keyword>
<evidence type="ECO:0000256" key="11">
    <source>
        <dbReference type="ARBA" id="ARBA00068630"/>
    </source>
</evidence>
<dbReference type="FunFam" id="3.30.60.190:FF:000001">
    <property type="entry name" value="box C/D snoRNA protein 1"/>
    <property type="match status" value="1"/>
</dbReference>
<evidence type="ECO:0000256" key="9">
    <source>
        <dbReference type="ARBA" id="ARBA00049654"/>
    </source>
</evidence>
<accession>A0A8H7QX17</accession>
<dbReference type="GO" id="GO:0005634">
    <property type="term" value="C:nucleus"/>
    <property type="evidence" value="ECO:0007669"/>
    <property type="project" value="TreeGrafter"/>
</dbReference>
<dbReference type="GO" id="GO:0008270">
    <property type="term" value="F:zinc ion binding"/>
    <property type="evidence" value="ECO:0007669"/>
    <property type="project" value="UniProtKB-UniRule"/>
</dbReference>
<keyword evidence="16" id="KW-1185">Reference proteome</keyword>
<evidence type="ECO:0000256" key="10">
    <source>
        <dbReference type="ARBA" id="ARBA00061949"/>
    </source>
</evidence>
<dbReference type="PANTHER" id="PTHR13483:SF3">
    <property type="entry name" value="BOX C_D SNORNA PROTEIN 1"/>
    <property type="match status" value="1"/>
</dbReference>
<organism evidence="15 16">
    <name type="scientific">Mucor plumbeus</name>
    <dbReference type="NCBI Taxonomy" id="97098"/>
    <lineage>
        <taxon>Eukaryota</taxon>
        <taxon>Fungi</taxon>
        <taxon>Fungi incertae sedis</taxon>
        <taxon>Mucoromycota</taxon>
        <taxon>Mucoromycotina</taxon>
        <taxon>Mucoromycetes</taxon>
        <taxon>Mucorales</taxon>
        <taxon>Mucorineae</taxon>
        <taxon>Mucoraceae</taxon>
        <taxon>Mucor</taxon>
    </lineage>
</organism>
<protein>
    <recommendedName>
        <fullName evidence="11">Box C/D snoRNA protein 1</fullName>
    </recommendedName>
    <alternativeName>
        <fullName evidence="12">Zinc finger HIT domain-containing protein 6</fullName>
    </alternativeName>
</protein>
<comment type="caution">
    <text evidence="15">The sequence shown here is derived from an EMBL/GenBank/DDBJ whole genome shotgun (WGS) entry which is preliminary data.</text>
</comment>
<dbReference type="OrthoDB" id="272357at2759"/>
<dbReference type="GO" id="GO:0048254">
    <property type="term" value="P:snoRNA localization"/>
    <property type="evidence" value="ECO:0007669"/>
    <property type="project" value="TreeGrafter"/>
</dbReference>
<keyword evidence="5 13" id="KW-0863">Zinc-finger</keyword>
<dbReference type="GO" id="GO:0000463">
    <property type="term" value="P:maturation of LSU-rRNA from tricistronic rRNA transcript (SSU-rRNA, 5.8S rRNA, LSU-rRNA)"/>
    <property type="evidence" value="ECO:0007669"/>
    <property type="project" value="TreeGrafter"/>
</dbReference>
<evidence type="ECO:0000256" key="8">
    <source>
        <dbReference type="ARBA" id="ARBA00049598"/>
    </source>
</evidence>
<evidence type="ECO:0000259" key="14">
    <source>
        <dbReference type="PROSITE" id="PS51083"/>
    </source>
</evidence>
<evidence type="ECO:0000256" key="4">
    <source>
        <dbReference type="ARBA" id="ARBA00022723"/>
    </source>
</evidence>
<comment type="similarity">
    <text evidence="9">Belongs to the BCD1 family.</text>
</comment>
<keyword evidence="2" id="KW-0690">Ribosome biogenesis</keyword>
<name>A0A8H7QX17_9FUNG</name>
<dbReference type="AlphaFoldDB" id="A0A8H7QX17"/>
<dbReference type="PANTHER" id="PTHR13483">
    <property type="entry name" value="BOX C_D SNORNA PROTEIN 1-RELATED"/>
    <property type="match status" value="1"/>
</dbReference>
<dbReference type="InterPro" id="IPR051639">
    <property type="entry name" value="BCD1"/>
</dbReference>
<reference evidence="15" key="1">
    <citation type="submission" date="2020-12" db="EMBL/GenBank/DDBJ databases">
        <title>Metabolic potential, ecology and presence of endohyphal bacteria is reflected in genomic diversity of Mucoromycotina.</title>
        <authorList>
            <person name="Muszewska A."/>
            <person name="Okrasinska A."/>
            <person name="Steczkiewicz K."/>
            <person name="Drgas O."/>
            <person name="Orlowska M."/>
            <person name="Perlinska-Lenart U."/>
            <person name="Aleksandrzak-Piekarczyk T."/>
            <person name="Szatraj K."/>
            <person name="Zielenkiewicz U."/>
            <person name="Pilsyk S."/>
            <person name="Malc E."/>
            <person name="Mieczkowski P."/>
            <person name="Kruszewska J.S."/>
            <person name="Biernat P."/>
            <person name="Pawlowska J."/>
        </authorList>
    </citation>
    <scope>NUCLEOTIDE SEQUENCE</scope>
    <source>
        <strain evidence="15">CBS 226.32</strain>
    </source>
</reference>
<dbReference type="CDD" id="cd23023">
    <property type="entry name" value="zf-HIT_BCD1"/>
    <property type="match status" value="1"/>
</dbReference>
<keyword evidence="4" id="KW-0479">Metal-binding</keyword>
<dbReference type="Proteomes" id="UP000650833">
    <property type="component" value="Unassembled WGS sequence"/>
</dbReference>
<evidence type="ECO:0000256" key="13">
    <source>
        <dbReference type="PROSITE-ProRule" id="PRU00453"/>
    </source>
</evidence>
<evidence type="ECO:0000256" key="7">
    <source>
        <dbReference type="ARBA" id="ARBA00022843"/>
    </source>
</evidence>
<evidence type="ECO:0000256" key="6">
    <source>
        <dbReference type="ARBA" id="ARBA00022833"/>
    </source>
</evidence>
<sequence length="365" mass="42261">MSTDDINKIETALQEESGITLVKQDEIEETKSIPQLTEEEIKKAKQCQICQEKDWIYTCPRCLTHSCSLKCVKKHKEEALCSGERDKTAYVPLQKYTETHMMSDYTYLEDVSRQSDNITRSRMDTNKDLKLKSAENRAKSFSRIANQLGILYSSLPIGMSRNKLNQSNYSKNLKQIFWSIEVNFCFNGKKERYLEHSFPQIKPFSAFFENLLLSENPQGKGAYSTIRHQVKLFIDAGIDQFKIALKKEKSPRGHFINVTTHIDQLFKDVLKGEQIIEYPIFYVWLKSQEQPSEILVLEDKKQPLITTINSEQEKADDVDSVVEHESKKVKLDKEENVTIEEKKVEIEMEDNTVLPEANLIIGDDE</sequence>
<keyword evidence="3" id="KW-0597">Phosphoprotein</keyword>
<evidence type="ECO:0000256" key="2">
    <source>
        <dbReference type="ARBA" id="ARBA00022517"/>
    </source>
</evidence>
<proteinExistence type="inferred from homology"/>
<dbReference type="Gene3D" id="3.30.60.190">
    <property type="match status" value="1"/>
</dbReference>
<comment type="function">
    <text evidence="8">Required for box C/D snoRNAs accumulation involved in snoRNA processing, snoRNA transport to the nucleolus and ribosome biogenesis.</text>
</comment>
<dbReference type="Pfam" id="PF04438">
    <property type="entry name" value="zf-HIT"/>
    <property type="match status" value="1"/>
</dbReference>
<dbReference type="GO" id="GO:0000492">
    <property type="term" value="P:box C/D snoRNP assembly"/>
    <property type="evidence" value="ECO:0007669"/>
    <property type="project" value="TreeGrafter"/>
</dbReference>
<evidence type="ECO:0000256" key="5">
    <source>
        <dbReference type="ARBA" id="ARBA00022771"/>
    </source>
</evidence>
<dbReference type="Pfam" id="PF25790">
    <property type="entry name" value="BCD1"/>
    <property type="match status" value="1"/>
</dbReference>